<organism evidence="1 2">
    <name type="scientific">Portunus trituberculatus</name>
    <name type="common">Swimming crab</name>
    <name type="synonym">Neptunus trituberculatus</name>
    <dbReference type="NCBI Taxonomy" id="210409"/>
    <lineage>
        <taxon>Eukaryota</taxon>
        <taxon>Metazoa</taxon>
        <taxon>Ecdysozoa</taxon>
        <taxon>Arthropoda</taxon>
        <taxon>Crustacea</taxon>
        <taxon>Multicrustacea</taxon>
        <taxon>Malacostraca</taxon>
        <taxon>Eumalacostraca</taxon>
        <taxon>Eucarida</taxon>
        <taxon>Decapoda</taxon>
        <taxon>Pleocyemata</taxon>
        <taxon>Brachyura</taxon>
        <taxon>Eubrachyura</taxon>
        <taxon>Portunoidea</taxon>
        <taxon>Portunidae</taxon>
        <taxon>Portuninae</taxon>
        <taxon>Portunus</taxon>
    </lineage>
</organism>
<gene>
    <name evidence="1" type="ORF">E2C01_061762</name>
</gene>
<accession>A0A5B7HC38</accession>
<comment type="caution">
    <text evidence="1">The sequence shown here is derived from an EMBL/GenBank/DDBJ whole genome shotgun (WGS) entry which is preliminary data.</text>
</comment>
<dbReference type="Proteomes" id="UP000324222">
    <property type="component" value="Unassembled WGS sequence"/>
</dbReference>
<sequence length="102" mass="10720">MNILCKQALRFVKNSRNHGQRSGIGHLGSCSGISPEVATVAAGRLLIVGSLFNSPWRTALGYVRITVPCSINPLSSRAAALGSSLARLVIAIISVTFSTSRP</sequence>
<evidence type="ECO:0000313" key="2">
    <source>
        <dbReference type="Proteomes" id="UP000324222"/>
    </source>
</evidence>
<protein>
    <submittedName>
        <fullName evidence="1">Uncharacterized protein</fullName>
    </submittedName>
</protein>
<proteinExistence type="predicted"/>
<keyword evidence="2" id="KW-1185">Reference proteome</keyword>
<evidence type="ECO:0000313" key="1">
    <source>
        <dbReference type="EMBL" id="MPC67586.1"/>
    </source>
</evidence>
<reference evidence="1 2" key="1">
    <citation type="submission" date="2019-05" db="EMBL/GenBank/DDBJ databases">
        <title>Another draft genome of Portunus trituberculatus and its Hox gene families provides insights of decapod evolution.</title>
        <authorList>
            <person name="Jeong J.-H."/>
            <person name="Song I."/>
            <person name="Kim S."/>
            <person name="Choi T."/>
            <person name="Kim D."/>
            <person name="Ryu S."/>
            <person name="Kim W."/>
        </authorList>
    </citation>
    <scope>NUCLEOTIDE SEQUENCE [LARGE SCALE GENOMIC DNA]</scope>
    <source>
        <tissue evidence="1">Muscle</tissue>
    </source>
</reference>
<dbReference type="AlphaFoldDB" id="A0A5B7HC38"/>
<name>A0A5B7HC38_PORTR</name>
<dbReference type="EMBL" id="VSRR010026451">
    <property type="protein sequence ID" value="MPC67586.1"/>
    <property type="molecule type" value="Genomic_DNA"/>
</dbReference>